<evidence type="ECO:0000313" key="2">
    <source>
        <dbReference type="Proteomes" id="UP001257277"/>
    </source>
</evidence>
<comment type="caution">
    <text evidence="1">The sequence shown here is derived from an EMBL/GenBank/DDBJ whole genome shotgun (WGS) entry which is preliminary data.</text>
</comment>
<accession>A0ABU3LDH7</accession>
<dbReference type="RefSeq" id="WP_349240500.1">
    <property type="nucleotide sequence ID" value="NZ_JAVTTO010000001.1"/>
</dbReference>
<name>A0ABU3LDH7_9FLAO</name>
<gene>
    <name evidence="1" type="ORF">RQM59_02600</name>
</gene>
<dbReference type="EMBL" id="JAVTTO010000001">
    <property type="protein sequence ID" value="MDT7831249.1"/>
    <property type="molecule type" value="Genomic_DNA"/>
</dbReference>
<dbReference type="NCBIfam" id="TIGR01643">
    <property type="entry name" value="YD_repeat_2x"/>
    <property type="match status" value="1"/>
</dbReference>
<dbReference type="Proteomes" id="UP001257277">
    <property type="component" value="Unassembled WGS sequence"/>
</dbReference>
<sequence>MKKVLLGAIMSLGTYCGWSQELPKIIPPAPEAASFAKFTEVPVTLNNGAAYVSIPIHTVEVKGISIPISLNYHTRGVKVDEIASRTGLGWALNYGGMISRTALGRPDDAGPWAYLNRNYATDLASNTLTQQAVFNDYCSSNGELDLESDVFHLSAGGVSGKFFFEQSDKINPVLKEFDDIKVTATWDQGIIVAFTVIDKLGNTYYFGKSKDGTREYFSEKEIDNTSIYRTTGGIEYGIGAATVYKTYNTWHLIEIETPHNQKIEFFYNAETVNYVSKFSDSYTPQLPDSPDAWLTGWRPVTESEKQCMFSLIREKQYQLSEIKYGPIGSSSLKKVVFNKATTSRQDLTGAYALESIDIRDEHDNLIKTFDLSYTYSHNTVTTGYLFALAQNDAASHYRLMLSSVQEKDASNNTLPPYSFEYNSETLPNRFSNSKDVWGYFNGASNGNFLTLNPYNPSLQPNRAVDTLKSEAGILKKVVYPTGGYTTFTYEHNRAIPSYTMSQFLTYDLNPTTGENVGLGHLEHTDPTIYNGSYYEKEFTVTNIVQDDATSSIWFDDETNCLDNAWNSGCKFRVTVTKVSGAGGPAVFELFKGTHNISLTNGVYKLKVEPMDNAHTPIDPLALDGFSVSISWNESTSSTSDLIYGPGKRIKRVDFFDTNGQSVSSKEYEYMNDQGTSSGVLIGLPDFYSIAALSQPQFQYHTGVMAGSKTNIYQPNQVAYGMVTEYLGEKEDNVGKTVHEFTTFLDGGAFYTYPYFTPNDNEWLRGKNLSTKYFSYNQQTQLYTLEKEIINKYIYANVPENYSSVSGDFVGTNDVLDRTKSQKHFIKFPPIYSERHFTWGEGGYLSATVQVCDSNNQIIHQRTSGTQDLWSTTEKLYNDAGVIETITTHGYDYNKHYQLKSTNVTDSKGDVMETINYYPSEVLLASDLGHDNLSPTQLSAILKMRAPDTNNPTRTHQLATPVQVETKKNTNVISVVRTNFNIESSGLVLPKNVETSKGGVSLEDRIVYHSYYDNGNVKEVSKKDGTHIVYIWGYDQTVPVAKIENATSAQVDSYIAGIQAASNNDNDRTEGATGNEGALRTALTNLRNALPNALVTSFTYDPLIGVTSITDPRGRTIYYHYDSFNRLVSVKDHDGNILSENQYHYKN</sequence>
<dbReference type="Pfam" id="PF05593">
    <property type="entry name" value="RHS_repeat"/>
    <property type="match status" value="1"/>
</dbReference>
<reference evidence="1 2" key="1">
    <citation type="submission" date="2023-09" db="EMBL/GenBank/DDBJ databases">
        <title>Novel taxa isolated from Blanes Bay.</title>
        <authorList>
            <person name="Rey-Velasco X."/>
            <person name="Lucena T."/>
        </authorList>
    </citation>
    <scope>NUCLEOTIDE SEQUENCE [LARGE SCALE GENOMIC DNA]</scope>
    <source>
        <strain evidence="1 2">S356</strain>
    </source>
</reference>
<dbReference type="InterPro" id="IPR031325">
    <property type="entry name" value="RHS_repeat"/>
</dbReference>
<protein>
    <submittedName>
        <fullName evidence="1">RHS repeat domain-containing protein</fullName>
    </submittedName>
</protein>
<evidence type="ECO:0000313" key="1">
    <source>
        <dbReference type="EMBL" id="MDT7831249.1"/>
    </source>
</evidence>
<dbReference type="Gene3D" id="2.180.10.10">
    <property type="entry name" value="RHS repeat-associated core"/>
    <property type="match status" value="1"/>
</dbReference>
<proteinExistence type="predicted"/>
<organism evidence="1 2">
    <name type="scientific">Asprobacillus argus</name>
    <dbReference type="NCBI Taxonomy" id="3076534"/>
    <lineage>
        <taxon>Bacteria</taxon>
        <taxon>Pseudomonadati</taxon>
        <taxon>Bacteroidota</taxon>
        <taxon>Flavobacteriia</taxon>
        <taxon>Flavobacteriales</taxon>
        <taxon>Flavobacteriaceae</taxon>
        <taxon>Asprobacillus</taxon>
    </lineage>
</organism>
<dbReference type="InterPro" id="IPR006530">
    <property type="entry name" value="YD"/>
</dbReference>
<keyword evidence="2" id="KW-1185">Reference proteome</keyword>